<evidence type="ECO:0000313" key="2">
    <source>
        <dbReference type="Proteomes" id="UP000784294"/>
    </source>
</evidence>
<keyword evidence="2" id="KW-1185">Reference proteome</keyword>
<sequence length="102" mass="11521">MSRELRQPERRIKAKRLKYNKLRSSSSGDINLPISSSCTFLSNAGDSSNLHNKLSHQISPIAHSLLIIPIHADFPQSSSNQPRLHIFVRAELYFKALLISLL</sequence>
<accession>A0A3S5A697</accession>
<name>A0A3S5A697_9PLAT</name>
<dbReference type="Proteomes" id="UP000784294">
    <property type="component" value="Unassembled WGS sequence"/>
</dbReference>
<protein>
    <submittedName>
        <fullName evidence="1">Uncharacterized protein</fullName>
    </submittedName>
</protein>
<evidence type="ECO:0000313" key="1">
    <source>
        <dbReference type="EMBL" id="VEL16102.1"/>
    </source>
</evidence>
<dbReference type="AlphaFoldDB" id="A0A3S5A697"/>
<dbReference type="EMBL" id="CAAALY010027142">
    <property type="protein sequence ID" value="VEL16102.1"/>
    <property type="molecule type" value="Genomic_DNA"/>
</dbReference>
<organism evidence="1 2">
    <name type="scientific">Protopolystoma xenopodis</name>
    <dbReference type="NCBI Taxonomy" id="117903"/>
    <lineage>
        <taxon>Eukaryota</taxon>
        <taxon>Metazoa</taxon>
        <taxon>Spiralia</taxon>
        <taxon>Lophotrochozoa</taxon>
        <taxon>Platyhelminthes</taxon>
        <taxon>Monogenea</taxon>
        <taxon>Polyopisthocotylea</taxon>
        <taxon>Polystomatidea</taxon>
        <taxon>Polystomatidae</taxon>
        <taxon>Protopolystoma</taxon>
    </lineage>
</organism>
<gene>
    <name evidence="1" type="ORF">PXEA_LOCUS9542</name>
</gene>
<proteinExistence type="predicted"/>
<reference evidence="1" key="1">
    <citation type="submission" date="2018-11" db="EMBL/GenBank/DDBJ databases">
        <authorList>
            <consortium name="Pathogen Informatics"/>
        </authorList>
    </citation>
    <scope>NUCLEOTIDE SEQUENCE</scope>
</reference>
<comment type="caution">
    <text evidence="1">The sequence shown here is derived from an EMBL/GenBank/DDBJ whole genome shotgun (WGS) entry which is preliminary data.</text>
</comment>